<dbReference type="GO" id="GO:0008803">
    <property type="term" value="F:bis(5'-nucleosyl)-tetraphosphatase (symmetrical) activity"/>
    <property type="evidence" value="ECO:0007669"/>
    <property type="project" value="TreeGrafter"/>
</dbReference>
<dbReference type="GO" id="GO:0110154">
    <property type="term" value="P:RNA decapping"/>
    <property type="evidence" value="ECO:0007669"/>
    <property type="project" value="TreeGrafter"/>
</dbReference>
<dbReference type="PROSITE" id="PS00125">
    <property type="entry name" value="SER_THR_PHOSPHATASE"/>
    <property type="match status" value="1"/>
</dbReference>
<sequence length="217" mass="25488">MKKYERIFVVGDLHGSYDNLCRHLVDIGFDFKNDLLISVGDLVDRGKKSLECIKLLNKPWFKAVRGNHEQMCIDGMLNHKIRNIHKDERNGGEWFYKLSKSDQLKIIEQLKELPLYLEIEHKGELIGFVHANVEQNDWLEFKKSFNKQDIDDVLLAMNLALWSRNRFNDQTGIYRKVKNIDRIYLGHTIVDYPVIKHNCHFIDTGAYRTGNLTIIEV</sequence>
<dbReference type="InterPro" id="IPR029052">
    <property type="entry name" value="Metallo-depent_PP-like"/>
</dbReference>
<protein>
    <submittedName>
        <fullName evidence="2">Serine/threonine-protein phosphatase 2</fullName>
    </submittedName>
</protein>
<dbReference type="InterPro" id="IPR050126">
    <property type="entry name" value="Ap4A_hydrolase"/>
</dbReference>
<dbReference type="SUPFAM" id="SSF56300">
    <property type="entry name" value="Metallo-dependent phosphatases"/>
    <property type="match status" value="1"/>
</dbReference>
<evidence type="ECO:0000259" key="1">
    <source>
        <dbReference type="PROSITE" id="PS00125"/>
    </source>
</evidence>
<dbReference type="RefSeq" id="WP_002126533.1">
    <property type="nucleotide sequence ID" value="NZ_CP014019.1"/>
</dbReference>
<dbReference type="PANTHER" id="PTHR42850:SF11">
    <property type="entry name" value="BIS(5'-NUCLEOSYL)-TETRAPHOSPHATASE [SYMMETRICAL]"/>
    <property type="match status" value="1"/>
</dbReference>
<dbReference type="Pfam" id="PF00149">
    <property type="entry name" value="Metallophos"/>
    <property type="match status" value="1"/>
</dbReference>
<name>A0A2L1VFK8_ACINO</name>
<feature type="domain" description="Serine/threonine specific protein phosphatases" evidence="1">
    <location>
        <begin position="64"/>
        <end position="69"/>
    </location>
</feature>
<dbReference type="GO" id="GO:0005737">
    <property type="term" value="C:cytoplasm"/>
    <property type="evidence" value="ECO:0007669"/>
    <property type="project" value="TreeGrafter"/>
</dbReference>
<organism evidence="2 3">
    <name type="scientific">Acinetobacter nosocomialis</name>
    <dbReference type="NCBI Taxonomy" id="106654"/>
    <lineage>
        <taxon>Bacteria</taxon>
        <taxon>Pseudomonadati</taxon>
        <taxon>Pseudomonadota</taxon>
        <taxon>Gammaproteobacteria</taxon>
        <taxon>Moraxellales</taxon>
        <taxon>Moraxellaceae</taxon>
        <taxon>Acinetobacter</taxon>
        <taxon>Acinetobacter calcoaceticus/baumannii complex</taxon>
    </lineage>
</organism>
<gene>
    <name evidence="2" type="ORF">AL533_06095</name>
</gene>
<dbReference type="Gene3D" id="3.60.21.10">
    <property type="match status" value="1"/>
</dbReference>
<dbReference type="PRINTS" id="PR00114">
    <property type="entry name" value="STPHPHTASE"/>
</dbReference>
<reference evidence="3" key="1">
    <citation type="submission" date="2017-12" db="EMBL/GenBank/DDBJ databases">
        <title>FDA dAtabase for Regulatory Grade micrObial Sequences (FDA-ARGOS): Supporting development and validation of Infectious Disease Dx tests.</title>
        <authorList>
            <person name="Hoffmann M."/>
            <person name="Allard M."/>
            <person name="Evans P."/>
            <person name="Brown E."/>
            <person name="Tallon L."/>
            <person name="Sadzewicz L."/>
            <person name="Sengamalay N."/>
            <person name="Ott S."/>
            <person name="Godinez A."/>
            <person name="Nagaraj S."/>
            <person name="Vavikolanu K."/>
            <person name="Aluvathingal J."/>
            <person name="Nadendla S."/>
            <person name="Sichtig H."/>
        </authorList>
    </citation>
    <scope>NUCLEOTIDE SEQUENCE [LARGE SCALE GENOMIC DNA]</scope>
    <source>
        <strain evidence="3">FDAARGOS_129</strain>
    </source>
</reference>
<dbReference type="Proteomes" id="UP000237921">
    <property type="component" value="Chromosome"/>
</dbReference>
<evidence type="ECO:0000313" key="2">
    <source>
        <dbReference type="EMBL" id="AVF43984.1"/>
    </source>
</evidence>
<dbReference type="InterPro" id="IPR006186">
    <property type="entry name" value="Ser/Thr-sp_prot-phosphatase"/>
</dbReference>
<dbReference type="PANTHER" id="PTHR42850">
    <property type="entry name" value="METALLOPHOSPHOESTERASE"/>
    <property type="match status" value="1"/>
</dbReference>
<dbReference type="GO" id="GO:0016791">
    <property type="term" value="F:phosphatase activity"/>
    <property type="evidence" value="ECO:0007669"/>
    <property type="project" value="TreeGrafter"/>
</dbReference>
<dbReference type="EMBL" id="CP014019">
    <property type="protein sequence ID" value="AVF43984.1"/>
    <property type="molecule type" value="Genomic_DNA"/>
</dbReference>
<evidence type="ECO:0000313" key="3">
    <source>
        <dbReference type="Proteomes" id="UP000237921"/>
    </source>
</evidence>
<proteinExistence type="predicted"/>
<accession>A0A2L1VFK8</accession>
<dbReference type="AlphaFoldDB" id="A0A2L1VFK8"/>
<dbReference type="InterPro" id="IPR004843">
    <property type="entry name" value="Calcineurin-like_PHP"/>
</dbReference>